<name>B0SUH4_LEPBP</name>
<feature type="transmembrane region" description="Helical" evidence="7">
    <location>
        <begin position="215"/>
        <end position="237"/>
    </location>
</feature>
<proteinExistence type="predicted"/>
<comment type="catalytic activity">
    <reaction evidence="1">
        <text>ATP + protein L-histidine = ADP + protein N-phospho-L-histidine.</text>
        <dbReference type="EC" id="2.7.13.3"/>
    </reaction>
</comment>
<gene>
    <name evidence="11" type="ordered locus">LEPBI_p0046</name>
</gene>
<keyword evidence="3" id="KW-0597">Phosphoprotein</keyword>
<feature type="transmembrane region" description="Helical" evidence="7">
    <location>
        <begin position="26"/>
        <end position="46"/>
    </location>
</feature>
<evidence type="ECO:0000256" key="1">
    <source>
        <dbReference type="ARBA" id="ARBA00000085"/>
    </source>
</evidence>
<dbReference type="PRINTS" id="PR00344">
    <property type="entry name" value="BCTRLSENSOR"/>
</dbReference>
<dbReference type="SUPFAM" id="SSF55785">
    <property type="entry name" value="PYP-like sensor domain (PAS domain)"/>
    <property type="match status" value="1"/>
</dbReference>
<keyword evidence="4" id="KW-0808">Transferase</keyword>
<dbReference type="InterPro" id="IPR013767">
    <property type="entry name" value="PAS_fold"/>
</dbReference>
<dbReference type="Gene3D" id="3.30.450.20">
    <property type="entry name" value="PAS domain"/>
    <property type="match status" value="1"/>
</dbReference>
<dbReference type="HOGENOM" id="CLU_460648_0_0_12"/>
<dbReference type="InterPro" id="IPR000014">
    <property type="entry name" value="PAS"/>
</dbReference>
<evidence type="ECO:0000256" key="7">
    <source>
        <dbReference type="SAM" id="Phobius"/>
    </source>
</evidence>
<keyword evidence="12" id="KW-1185">Reference proteome</keyword>
<dbReference type="PROSITE" id="PS50113">
    <property type="entry name" value="PAC"/>
    <property type="match status" value="1"/>
</dbReference>
<dbReference type="GO" id="GO:0000155">
    <property type="term" value="F:phosphorelay sensor kinase activity"/>
    <property type="evidence" value="ECO:0007669"/>
    <property type="project" value="InterPro"/>
</dbReference>
<reference evidence="11 12" key="1">
    <citation type="journal article" date="2008" name="PLoS ONE">
        <title>Genome sequence of the saprophyte Leptospira biflexa provides insights into the evolution of Leptospira and the pathogenesis of leptospirosis.</title>
        <authorList>
            <person name="Picardeau M."/>
            <person name="Bulach D.M."/>
            <person name="Bouchier C."/>
            <person name="Zuerner R.L."/>
            <person name="Zidane N."/>
            <person name="Wilson P.J."/>
            <person name="Creno S."/>
            <person name="Kuczek E.S."/>
            <person name="Bommezzadri S."/>
            <person name="Davis J.C."/>
            <person name="McGrath A."/>
            <person name="Johnson M.J."/>
            <person name="Boursaux-Eude C."/>
            <person name="Seemann T."/>
            <person name="Rouy Z."/>
            <person name="Coppel R.L."/>
            <person name="Rood J.I."/>
            <person name="Lajus A."/>
            <person name="Davies J.K."/>
            <person name="Medigue C."/>
            <person name="Adler B."/>
        </authorList>
    </citation>
    <scope>NUCLEOTIDE SEQUENCE [LARGE SCALE GENOMIC DNA]</scope>
    <source>
        <strain evidence="12">Patoc 1 / ATCC 23582 / Paris</strain>
        <plasmid evidence="12">Plasmid p74</plasmid>
    </source>
</reference>
<dbReference type="CDD" id="cd00130">
    <property type="entry name" value="PAS"/>
    <property type="match status" value="1"/>
</dbReference>
<dbReference type="KEGG" id="lbi:LEPBI_p0046"/>
<dbReference type="InterPro" id="IPR001610">
    <property type="entry name" value="PAC"/>
</dbReference>
<sequence>MRFESCHFSIQILVILSKFMNLDPRTVVFINIVGCLLMSAGLWFASGFYFKKLRMVKAWSLATLLQGIGWIVMGALRGQIPDWISISFGNTCIFLSIVFYHTIIVNLFGKKSNWRIGVLSAVVLFGILVFYQFSTFPPQYRISILSLFPSVQFLLTAKTIYVENKKQHLTGNFIFYFFLFSGLFLFARFLVYTFTEVSVTQISFGKGPIQDVTYLLFYIISVLMTFGFLLMCIDIFIKGQIQDEEKYKSLAENSTDIIWVWNFDLEKFTYVSPSIAKVTGYSIEEASDIHISKTYTTDSYLKLKELLVPRMNDFRNSSMKIPFAYELEQVRKDGSTIWIEANTVFQKNQNSEIELLGVSRDIDVRKKSEQETARYFKELELLNHTKDKFFSIISHDLKGPIGGMNTFIGMLLEDMETRSPKRMLNDLNILHQSSGEVYALLENLLTWARSQTNEISFLPENISVKSSVDTVISYFTFMTENKGIRIQNEVSNDVFVYADENMLETILRNLVSNAIKYSHVGGQVKISAEPIDDQVSIQVEDFGTGISDEIRSTFFQIDAKQKSRPGTLGERGTTLGLILCKEFIEKNHGKIFVQSEVGKGSKFYFTLPKGK</sequence>
<dbReference type="InterPro" id="IPR036097">
    <property type="entry name" value="HisK_dim/P_sf"/>
</dbReference>
<keyword evidence="7" id="KW-1133">Transmembrane helix</keyword>
<evidence type="ECO:0000256" key="2">
    <source>
        <dbReference type="ARBA" id="ARBA00012438"/>
    </source>
</evidence>
<accession>B0SUH4</accession>
<keyword evidence="11" id="KW-0614">Plasmid</keyword>
<keyword evidence="7" id="KW-0472">Membrane</keyword>
<evidence type="ECO:0000256" key="6">
    <source>
        <dbReference type="ARBA" id="ARBA00023012"/>
    </source>
</evidence>
<organism evidence="11 12">
    <name type="scientific">Leptospira biflexa serovar Patoc (strain Patoc 1 / ATCC 23582 / Paris)</name>
    <dbReference type="NCBI Taxonomy" id="456481"/>
    <lineage>
        <taxon>Bacteria</taxon>
        <taxon>Pseudomonadati</taxon>
        <taxon>Spirochaetota</taxon>
        <taxon>Spirochaetia</taxon>
        <taxon>Leptospirales</taxon>
        <taxon>Leptospiraceae</taxon>
        <taxon>Leptospira</taxon>
    </lineage>
</organism>
<geneLocation type="plasmid" evidence="11 12">
    <name>p74</name>
</geneLocation>
<evidence type="ECO:0000313" key="11">
    <source>
        <dbReference type="EMBL" id="ABZ99858.1"/>
    </source>
</evidence>
<dbReference type="NCBIfam" id="TIGR00229">
    <property type="entry name" value="sensory_box"/>
    <property type="match status" value="1"/>
</dbReference>
<evidence type="ECO:0000256" key="4">
    <source>
        <dbReference type="ARBA" id="ARBA00022679"/>
    </source>
</evidence>
<dbReference type="GO" id="GO:0006355">
    <property type="term" value="P:regulation of DNA-templated transcription"/>
    <property type="evidence" value="ECO:0007669"/>
    <property type="project" value="InterPro"/>
</dbReference>
<dbReference type="InterPro" id="IPR036890">
    <property type="entry name" value="HATPase_C_sf"/>
</dbReference>
<dbReference type="InterPro" id="IPR003594">
    <property type="entry name" value="HATPase_dom"/>
</dbReference>
<dbReference type="Gene3D" id="1.10.287.130">
    <property type="match status" value="1"/>
</dbReference>
<dbReference type="InterPro" id="IPR005467">
    <property type="entry name" value="His_kinase_dom"/>
</dbReference>
<dbReference type="SMART" id="SM00091">
    <property type="entry name" value="PAS"/>
    <property type="match status" value="1"/>
</dbReference>
<feature type="domain" description="PAS" evidence="9">
    <location>
        <begin position="243"/>
        <end position="285"/>
    </location>
</feature>
<feature type="transmembrane region" description="Helical" evidence="7">
    <location>
        <begin position="58"/>
        <end position="76"/>
    </location>
</feature>
<evidence type="ECO:0000313" key="12">
    <source>
        <dbReference type="Proteomes" id="UP000001847"/>
    </source>
</evidence>
<dbReference type="Proteomes" id="UP000001847">
    <property type="component" value="Plasmid p74"/>
</dbReference>
<dbReference type="InterPro" id="IPR035965">
    <property type="entry name" value="PAS-like_dom_sf"/>
</dbReference>
<dbReference type="SMART" id="SM00388">
    <property type="entry name" value="HisKA"/>
    <property type="match status" value="1"/>
</dbReference>
<dbReference type="EMBL" id="CP000788">
    <property type="protein sequence ID" value="ABZ99858.1"/>
    <property type="molecule type" value="Genomic_DNA"/>
</dbReference>
<dbReference type="CDD" id="cd00082">
    <property type="entry name" value="HisKA"/>
    <property type="match status" value="1"/>
</dbReference>
<evidence type="ECO:0000256" key="3">
    <source>
        <dbReference type="ARBA" id="ARBA00022553"/>
    </source>
</evidence>
<dbReference type="EC" id="2.7.13.3" evidence="2"/>
<dbReference type="PROSITE" id="PS50109">
    <property type="entry name" value="HIS_KIN"/>
    <property type="match status" value="1"/>
</dbReference>
<feature type="transmembrane region" description="Helical" evidence="7">
    <location>
        <begin position="140"/>
        <end position="161"/>
    </location>
</feature>
<keyword evidence="5 11" id="KW-0418">Kinase</keyword>
<feature type="transmembrane region" description="Helical" evidence="7">
    <location>
        <begin position="88"/>
        <end position="109"/>
    </location>
</feature>
<dbReference type="SUPFAM" id="SSF55874">
    <property type="entry name" value="ATPase domain of HSP90 chaperone/DNA topoisomerase II/histidine kinase"/>
    <property type="match status" value="1"/>
</dbReference>
<dbReference type="PANTHER" id="PTHR43711">
    <property type="entry name" value="TWO-COMPONENT HISTIDINE KINASE"/>
    <property type="match status" value="1"/>
</dbReference>
<dbReference type="Gene3D" id="3.30.565.10">
    <property type="entry name" value="Histidine kinase-like ATPase, C-terminal domain"/>
    <property type="match status" value="1"/>
</dbReference>
<dbReference type="InterPro" id="IPR004358">
    <property type="entry name" value="Sig_transdc_His_kin-like_C"/>
</dbReference>
<dbReference type="AlphaFoldDB" id="B0SUH4"/>
<dbReference type="InterPro" id="IPR000700">
    <property type="entry name" value="PAS-assoc_C"/>
</dbReference>
<dbReference type="SMART" id="SM00387">
    <property type="entry name" value="HATPase_c"/>
    <property type="match status" value="1"/>
</dbReference>
<dbReference type="Pfam" id="PF02518">
    <property type="entry name" value="HATPase_c"/>
    <property type="match status" value="1"/>
</dbReference>
<feature type="transmembrane region" description="Helical" evidence="7">
    <location>
        <begin position="173"/>
        <end position="195"/>
    </location>
</feature>
<dbReference type="InterPro" id="IPR050736">
    <property type="entry name" value="Sensor_HK_Regulatory"/>
</dbReference>
<keyword evidence="7" id="KW-0812">Transmembrane</keyword>
<dbReference type="PANTHER" id="PTHR43711:SF31">
    <property type="entry name" value="HISTIDINE KINASE"/>
    <property type="match status" value="1"/>
</dbReference>
<evidence type="ECO:0000259" key="9">
    <source>
        <dbReference type="PROSITE" id="PS50112"/>
    </source>
</evidence>
<evidence type="ECO:0000259" key="8">
    <source>
        <dbReference type="PROSITE" id="PS50109"/>
    </source>
</evidence>
<dbReference type="InterPro" id="IPR003661">
    <property type="entry name" value="HisK_dim/P_dom"/>
</dbReference>
<feature type="domain" description="Histidine kinase" evidence="8">
    <location>
        <begin position="392"/>
        <end position="611"/>
    </location>
</feature>
<dbReference type="SUPFAM" id="SSF47384">
    <property type="entry name" value="Homodimeric domain of signal transducing histidine kinase"/>
    <property type="match status" value="1"/>
</dbReference>
<dbReference type="Pfam" id="PF00989">
    <property type="entry name" value="PAS"/>
    <property type="match status" value="1"/>
</dbReference>
<evidence type="ECO:0000256" key="5">
    <source>
        <dbReference type="ARBA" id="ARBA00022777"/>
    </source>
</evidence>
<evidence type="ECO:0000259" key="10">
    <source>
        <dbReference type="PROSITE" id="PS50113"/>
    </source>
</evidence>
<keyword evidence="6" id="KW-0902">Two-component regulatory system</keyword>
<feature type="transmembrane region" description="Helical" evidence="7">
    <location>
        <begin position="116"/>
        <end position="134"/>
    </location>
</feature>
<protein>
    <recommendedName>
        <fullName evidence="2">histidine kinase</fullName>
        <ecNumber evidence="2">2.7.13.3</ecNumber>
    </recommendedName>
</protein>
<feature type="domain" description="PAC" evidence="10">
    <location>
        <begin position="323"/>
        <end position="374"/>
    </location>
</feature>
<dbReference type="PROSITE" id="PS50112">
    <property type="entry name" value="PAS"/>
    <property type="match status" value="1"/>
</dbReference>
<dbReference type="SMART" id="SM00086">
    <property type="entry name" value="PAC"/>
    <property type="match status" value="1"/>
</dbReference>